<sequence length="336" mass="37337">MKGSVFQKKPFVLFAILVLGLGCWAPTALAQKKKVLVVFSYEADYLWDIELKDGIDGVLSDSCEIRYFYMNTKKHLEESKQRGEEAYALWQEYQPDGVIAMDDNAQQDFVIPFLRDKVRTPVIFGGVNEEPETYGYPASNVSGILDRFHIGESIAMAQQLVPEIETVGFVMKESPTARYLKIQIDRESSDYPAKVVAVKMPKTKKEALEMTGTLKGQCDLLYVAVMTGLKDENGNPMSEREAVRMVADAFGKATITNLEGNVKNGTLCAVVKTGQEQGSVAAEMLLKAMNGTPFSELPIVRNRHGKRVLNATVMKKLGIRPDPMVLRGAKLVKTEQ</sequence>
<protein>
    <recommendedName>
        <fullName evidence="3">ABC transporter substrate-binding protein</fullName>
    </recommendedName>
</protein>
<dbReference type="AlphaFoldDB" id="A0A401G291"/>
<evidence type="ECO:0000313" key="2">
    <source>
        <dbReference type="Proteomes" id="UP000288096"/>
    </source>
</evidence>
<dbReference type="PANTHER" id="PTHR35271:SF1">
    <property type="entry name" value="ABC TRANSPORTER, SUBSTRATE-BINDING LIPOPROTEIN"/>
    <property type="match status" value="1"/>
</dbReference>
<reference evidence="2" key="2">
    <citation type="submission" date="2019-01" db="EMBL/GenBank/DDBJ databases">
        <title>Genome sequence of Desulfonema ishimotonii strain Tokyo 01.</title>
        <authorList>
            <person name="Fukui M."/>
        </authorList>
    </citation>
    <scope>NUCLEOTIDE SEQUENCE [LARGE SCALE GENOMIC DNA]</scope>
    <source>
        <strain evidence="2">Tokyo 01</strain>
    </source>
</reference>
<organism evidence="1 2">
    <name type="scientific">Desulfonema ishimotonii</name>
    <dbReference type="NCBI Taxonomy" id="45657"/>
    <lineage>
        <taxon>Bacteria</taxon>
        <taxon>Pseudomonadati</taxon>
        <taxon>Thermodesulfobacteriota</taxon>
        <taxon>Desulfobacteria</taxon>
        <taxon>Desulfobacterales</taxon>
        <taxon>Desulfococcaceae</taxon>
        <taxon>Desulfonema</taxon>
    </lineage>
</organism>
<evidence type="ECO:0000313" key="1">
    <source>
        <dbReference type="EMBL" id="GBC63340.1"/>
    </source>
</evidence>
<dbReference type="InterPro" id="IPR007487">
    <property type="entry name" value="ABC_transpt-TYRBP-like"/>
</dbReference>
<dbReference type="PROSITE" id="PS51257">
    <property type="entry name" value="PROKAR_LIPOPROTEIN"/>
    <property type="match status" value="1"/>
</dbReference>
<dbReference type="OrthoDB" id="5644906at2"/>
<dbReference type="PANTHER" id="PTHR35271">
    <property type="entry name" value="ABC TRANSPORTER, SUBSTRATE-BINDING LIPOPROTEIN-RELATED"/>
    <property type="match status" value="1"/>
</dbReference>
<dbReference type="Gene3D" id="3.40.50.2300">
    <property type="match status" value="2"/>
</dbReference>
<gene>
    <name evidence="1" type="ORF">DENIS_4334</name>
</gene>
<proteinExistence type="predicted"/>
<name>A0A401G291_9BACT</name>
<dbReference type="Pfam" id="PF04392">
    <property type="entry name" value="ABC_sub_bind"/>
    <property type="match status" value="1"/>
</dbReference>
<accession>A0A401G291</accession>
<keyword evidence="2" id="KW-1185">Reference proteome</keyword>
<dbReference type="RefSeq" id="WP_124330421.1">
    <property type="nucleotide sequence ID" value="NZ_BEXT01000001.1"/>
</dbReference>
<evidence type="ECO:0008006" key="3">
    <source>
        <dbReference type="Google" id="ProtNLM"/>
    </source>
</evidence>
<comment type="caution">
    <text evidence="1">The sequence shown here is derived from an EMBL/GenBank/DDBJ whole genome shotgun (WGS) entry which is preliminary data.</text>
</comment>
<dbReference type="Proteomes" id="UP000288096">
    <property type="component" value="Unassembled WGS sequence"/>
</dbReference>
<reference evidence="2" key="1">
    <citation type="submission" date="2017-11" db="EMBL/GenBank/DDBJ databases">
        <authorList>
            <person name="Watanabe M."/>
            <person name="Kojima H."/>
        </authorList>
    </citation>
    <scope>NUCLEOTIDE SEQUENCE [LARGE SCALE GENOMIC DNA]</scope>
    <source>
        <strain evidence="2">Tokyo 01</strain>
    </source>
</reference>
<dbReference type="EMBL" id="BEXT01000001">
    <property type="protein sequence ID" value="GBC63340.1"/>
    <property type="molecule type" value="Genomic_DNA"/>
</dbReference>